<keyword evidence="3" id="KW-1185">Reference proteome</keyword>
<keyword evidence="1" id="KW-0812">Transmembrane</keyword>
<keyword evidence="1" id="KW-0472">Membrane</keyword>
<dbReference type="Proteomes" id="UP000479526">
    <property type="component" value="Unassembled WGS sequence"/>
</dbReference>
<evidence type="ECO:0000313" key="2">
    <source>
        <dbReference type="EMBL" id="NAS22293.1"/>
    </source>
</evidence>
<dbReference type="EMBL" id="WXEW01000003">
    <property type="protein sequence ID" value="NAS22293.1"/>
    <property type="molecule type" value="Genomic_DNA"/>
</dbReference>
<reference evidence="2 3" key="1">
    <citation type="submission" date="2020-01" db="EMBL/GenBank/DDBJ databases">
        <title>Herbidospora sp. NEAU-GS84 nov., a novel actinomycete isolated from soil.</title>
        <authorList>
            <person name="Han L."/>
        </authorList>
    </citation>
    <scope>NUCLEOTIDE SEQUENCE [LARGE SCALE GENOMIC DNA]</scope>
    <source>
        <strain evidence="2 3">NEAU-GS84</strain>
    </source>
</reference>
<feature type="transmembrane region" description="Helical" evidence="1">
    <location>
        <begin position="39"/>
        <end position="60"/>
    </location>
</feature>
<evidence type="ECO:0000256" key="1">
    <source>
        <dbReference type="SAM" id="Phobius"/>
    </source>
</evidence>
<gene>
    <name evidence="2" type="ORF">GT755_11430</name>
</gene>
<sequence>MRSNLTIYLILGLVVVAGVISFGTLTSQTMTSFGVGSGVVTSMSALISSLAAGISAVAAWRTSLRPPAEDDEAVVRLLDIAERADGEIRKLALAELNRAIPPLLRKRLAGRDRAPAMAMLDGLLTREDVPRLRLFLAVYGIS</sequence>
<protein>
    <submittedName>
        <fullName evidence="2">Uncharacterized protein</fullName>
    </submittedName>
</protein>
<dbReference type="AlphaFoldDB" id="A0A7C9N6L4"/>
<name>A0A7C9N6L4_9ACTN</name>
<keyword evidence="1" id="KW-1133">Transmembrane helix</keyword>
<organism evidence="2 3">
    <name type="scientific">Herbidospora solisilvae</name>
    <dbReference type="NCBI Taxonomy" id="2696284"/>
    <lineage>
        <taxon>Bacteria</taxon>
        <taxon>Bacillati</taxon>
        <taxon>Actinomycetota</taxon>
        <taxon>Actinomycetes</taxon>
        <taxon>Streptosporangiales</taxon>
        <taxon>Streptosporangiaceae</taxon>
        <taxon>Herbidospora</taxon>
    </lineage>
</organism>
<proteinExistence type="predicted"/>
<accession>A0A7C9N6L4</accession>
<feature type="transmembrane region" description="Helical" evidence="1">
    <location>
        <begin position="7"/>
        <end position="27"/>
    </location>
</feature>
<dbReference type="RefSeq" id="WP_161479687.1">
    <property type="nucleotide sequence ID" value="NZ_WXEW01000003.1"/>
</dbReference>
<evidence type="ECO:0000313" key="3">
    <source>
        <dbReference type="Proteomes" id="UP000479526"/>
    </source>
</evidence>
<comment type="caution">
    <text evidence="2">The sequence shown here is derived from an EMBL/GenBank/DDBJ whole genome shotgun (WGS) entry which is preliminary data.</text>
</comment>